<comment type="caution">
    <text evidence="4">The sequence shown here is derived from an EMBL/GenBank/DDBJ whole genome shotgun (WGS) entry which is preliminary data.</text>
</comment>
<dbReference type="PIRSF" id="PIRSF007487">
    <property type="entry name" value="Competence-induced_CoiA_bac"/>
    <property type="match status" value="1"/>
</dbReference>
<gene>
    <name evidence="4" type="ORF">ACFSCZ_02610</name>
</gene>
<evidence type="ECO:0000259" key="3">
    <source>
        <dbReference type="Pfam" id="PF25166"/>
    </source>
</evidence>
<dbReference type="EMBL" id="JBHUEO010000005">
    <property type="protein sequence ID" value="MFD1705640.1"/>
    <property type="molecule type" value="Genomic_DNA"/>
</dbReference>
<organism evidence="4 5">
    <name type="scientific">Siminovitchia sediminis</name>
    <dbReference type="NCBI Taxonomy" id="1274353"/>
    <lineage>
        <taxon>Bacteria</taxon>
        <taxon>Bacillati</taxon>
        <taxon>Bacillota</taxon>
        <taxon>Bacilli</taxon>
        <taxon>Bacillales</taxon>
        <taxon>Bacillaceae</taxon>
        <taxon>Siminovitchia</taxon>
    </lineage>
</organism>
<feature type="domain" description="Competence protein CoiA nuclease-like" evidence="1">
    <location>
        <begin position="97"/>
        <end position="246"/>
    </location>
</feature>
<reference evidence="5" key="1">
    <citation type="journal article" date="2019" name="Int. J. Syst. Evol. Microbiol.">
        <title>The Global Catalogue of Microorganisms (GCM) 10K type strain sequencing project: providing services to taxonomists for standard genome sequencing and annotation.</title>
        <authorList>
            <consortium name="The Broad Institute Genomics Platform"/>
            <consortium name="The Broad Institute Genome Sequencing Center for Infectious Disease"/>
            <person name="Wu L."/>
            <person name="Ma J."/>
        </authorList>
    </citation>
    <scope>NUCLEOTIDE SEQUENCE [LARGE SCALE GENOMIC DNA]</scope>
    <source>
        <strain evidence="5">CGMCC 1.12295</strain>
    </source>
</reference>
<evidence type="ECO:0000313" key="5">
    <source>
        <dbReference type="Proteomes" id="UP001597301"/>
    </source>
</evidence>
<feature type="domain" description="Competence protein CoiA-like N-terminal" evidence="2">
    <location>
        <begin position="47"/>
        <end position="91"/>
    </location>
</feature>
<accession>A0ABW4KHI9</accession>
<dbReference type="InterPro" id="IPR057252">
    <property type="entry name" value="CoiA_C"/>
</dbReference>
<dbReference type="InterPro" id="IPR057253">
    <property type="entry name" value="CoiA-like_N"/>
</dbReference>
<evidence type="ECO:0000259" key="2">
    <source>
        <dbReference type="Pfam" id="PF25164"/>
    </source>
</evidence>
<dbReference type="InterPro" id="IPR010330">
    <property type="entry name" value="CoiA_nuc"/>
</dbReference>
<proteinExistence type="predicted"/>
<dbReference type="Pfam" id="PF25164">
    <property type="entry name" value="CoiA_N"/>
    <property type="match status" value="1"/>
</dbReference>
<dbReference type="Pfam" id="PF06054">
    <property type="entry name" value="CoiA_nuc"/>
    <property type="match status" value="1"/>
</dbReference>
<name>A0ABW4KHI9_9BACI</name>
<dbReference type="Pfam" id="PF25166">
    <property type="entry name" value="CoiA_C"/>
    <property type="match status" value="1"/>
</dbReference>
<sequence>MLAYSLIQESLRRTNSDDEEYSTLERSGVLLTAYTKEGELVTLIGAAREQILQSREKETFFCPICEEPLILKAGHVRIPHFSHRRFSPCTYVSTEPESRKHLKGKQDLYEWCKSHQLPVLLEHYLPEIKQRPDLLVRTEDRTYAIEFQCTPIPVKSVAKRTSRYLSAGITPVWILGGMPYHKKRNNQTFEWNEYYWSLSVKYDQNILLAGYEPDHEIFSLLTRVTPYTPRKVFGRLRQWPISQVDFPFCHFRDSSDIPLKNWLAEKRNWMQQKVRYGNLARDPFLEAVYTNKKNPFLLSPVIGIPVFYMESFISHPVEWQFFIWADCLKQINLNKNISLKYITYKLQTRIKKGELSLRILPMHERDQWKKAIAHYFQLLEQLFYFQQAGKDLYRSSAPFPWPSHVDQTGRMEADLFTALAKIQDKCLAGFSIQ</sequence>
<protein>
    <submittedName>
        <fullName evidence="4">Competence protein CoiA</fullName>
    </submittedName>
</protein>
<dbReference type="RefSeq" id="WP_380772190.1">
    <property type="nucleotide sequence ID" value="NZ_JBHUEO010000005.1"/>
</dbReference>
<dbReference type="InterPro" id="IPR021176">
    <property type="entry name" value="Competence-induced_CoiA"/>
</dbReference>
<dbReference type="Proteomes" id="UP001597301">
    <property type="component" value="Unassembled WGS sequence"/>
</dbReference>
<evidence type="ECO:0000259" key="1">
    <source>
        <dbReference type="Pfam" id="PF06054"/>
    </source>
</evidence>
<feature type="domain" description="Competence protein CoiA C-terminal" evidence="3">
    <location>
        <begin position="257"/>
        <end position="397"/>
    </location>
</feature>
<keyword evidence="5" id="KW-1185">Reference proteome</keyword>
<evidence type="ECO:0000313" key="4">
    <source>
        <dbReference type="EMBL" id="MFD1705640.1"/>
    </source>
</evidence>